<evidence type="ECO:0000256" key="1">
    <source>
        <dbReference type="SAM" id="MobiDB-lite"/>
    </source>
</evidence>
<accession>A0AB39YKL9</accession>
<protein>
    <recommendedName>
        <fullName evidence="3">Helix-turn-helix domain-containing protein</fullName>
    </recommendedName>
</protein>
<evidence type="ECO:0000313" key="2">
    <source>
        <dbReference type="EMBL" id="XDV70468.1"/>
    </source>
</evidence>
<organism evidence="2">
    <name type="scientific">Paenarthrobacter sp. AMU7</name>
    <dbReference type="NCBI Taxonomy" id="3162492"/>
    <lineage>
        <taxon>Bacteria</taxon>
        <taxon>Bacillati</taxon>
        <taxon>Actinomycetota</taxon>
        <taxon>Actinomycetes</taxon>
        <taxon>Micrococcales</taxon>
        <taxon>Micrococcaceae</taxon>
        <taxon>Paenarthrobacter</taxon>
    </lineage>
</organism>
<proteinExistence type="predicted"/>
<dbReference type="RefSeq" id="WP_354229711.1">
    <property type="nucleotide sequence ID" value="NZ_CP165735.1"/>
</dbReference>
<sequence length="70" mass="7886">MSSDSSIQQAREHHRRAADALALAERHRQQRDAFIRRARQEDPDRWSYSALAAAVGCSKELIAAIVKGRV</sequence>
<name>A0AB39YKL9_9MICC</name>
<feature type="region of interest" description="Disordered" evidence="1">
    <location>
        <begin position="1"/>
        <end position="23"/>
    </location>
</feature>
<dbReference type="EMBL" id="CP165735">
    <property type="protein sequence ID" value="XDV70468.1"/>
    <property type="molecule type" value="Genomic_DNA"/>
</dbReference>
<reference evidence="2" key="1">
    <citation type="submission" date="2024-07" db="EMBL/GenBank/DDBJ databases">
        <authorList>
            <person name="Li J."/>
            <person name="Wei H."/>
            <person name="Ma J."/>
        </authorList>
    </citation>
    <scope>NUCLEOTIDE SEQUENCE</scope>
    <source>
        <strain evidence="2">AMU7</strain>
    </source>
</reference>
<dbReference type="GeneID" id="92753298"/>
<dbReference type="AlphaFoldDB" id="A0AB39YKL9"/>
<gene>
    <name evidence="2" type="ORF">ABQM86_16085</name>
</gene>
<evidence type="ECO:0008006" key="3">
    <source>
        <dbReference type="Google" id="ProtNLM"/>
    </source>
</evidence>